<dbReference type="EMBL" id="JAGPXD010000002">
    <property type="protein sequence ID" value="KAH7368863.1"/>
    <property type="molecule type" value="Genomic_DNA"/>
</dbReference>
<sequence length="648" mass="71791">MKISCSYTAQKPLRKKRPRILVSNQYENKIDEISRKIDTICKLFDGEQGVPTPQGSSVKNLSAHHTPATTPPSAPSVKLAHHQRADETQLREPEYEGGSALSAHTAFATKFLQTAVDRDSSSTPIPPETASALHDLQHLTAVGQPNQAESLCEQLPDAVQPDQGPGAPQVEMPPAQLVFAGLRMAKESAWVRSVWAYEFESLEHFQDYFLSVYGSSKPTLAESIVFFAGLLPLFSECAYVLRNEPAKDQYTAQAKLCQRSLETLLASLPFHLPSTYDYVLALALAANYSAERCRPALAWNFNCTAVRMSMAMGFHKTELLAKAPSETERRKARVFAVIYSTDKMLSLRLGRGSAIRAKEMPPDYRKILGWVNSAPNRFPTTWIRFAQIQGLVYDRLYSPEATRQSASVRGARAQQLAQDLRENEADTCEHKDAFDHEMRIAIGDHYWELMTRGDRVARLALMCLIQRNIPPPAGSSTAFSDECISTAREALSEHQVCVTALASEPSSIMELYLTWALLMSPFVPFIVLLCNVVETCNPSDLELLGEMITSIEGVGNTMPRMKKQLRLFKPLFEVASKFVEAKTAAAPLSGTFDAFFQDVNMDVPFDVGLLSTFGQMLPPDAVDDGQGHAGHGDVSIIDVWTYLDSPYP</sequence>
<dbReference type="Proteomes" id="UP000813385">
    <property type="component" value="Unassembled WGS sequence"/>
</dbReference>
<evidence type="ECO:0000259" key="3">
    <source>
        <dbReference type="SMART" id="SM00906"/>
    </source>
</evidence>
<dbReference type="PANTHER" id="PTHR46910">
    <property type="entry name" value="TRANSCRIPTION FACTOR PDR1"/>
    <property type="match status" value="1"/>
</dbReference>
<feature type="compositionally biased region" description="Basic and acidic residues" evidence="2">
    <location>
        <begin position="83"/>
        <end position="94"/>
    </location>
</feature>
<dbReference type="GO" id="GO:0008270">
    <property type="term" value="F:zinc ion binding"/>
    <property type="evidence" value="ECO:0007669"/>
    <property type="project" value="InterPro"/>
</dbReference>
<dbReference type="AlphaFoldDB" id="A0A8K0X6G4"/>
<dbReference type="PANTHER" id="PTHR46910:SF5">
    <property type="entry name" value="ZN(II)2CYS6 TRANSCRIPTION FACTOR (EUROFUNG)"/>
    <property type="match status" value="1"/>
</dbReference>
<dbReference type="GO" id="GO:0003700">
    <property type="term" value="F:DNA-binding transcription factor activity"/>
    <property type="evidence" value="ECO:0007669"/>
    <property type="project" value="InterPro"/>
</dbReference>
<evidence type="ECO:0000256" key="1">
    <source>
        <dbReference type="ARBA" id="ARBA00023242"/>
    </source>
</evidence>
<feature type="region of interest" description="Disordered" evidence="2">
    <location>
        <begin position="48"/>
        <end position="99"/>
    </location>
</feature>
<organism evidence="4 5">
    <name type="scientific">Plectosphaerella cucumerina</name>
    <dbReference type="NCBI Taxonomy" id="40658"/>
    <lineage>
        <taxon>Eukaryota</taxon>
        <taxon>Fungi</taxon>
        <taxon>Dikarya</taxon>
        <taxon>Ascomycota</taxon>
        <taxon>Pezizomycotina</taxon>
        <taxon>Sordariomycetes</taxon>
        <taxon>Hypocreomycetidae</taxon>
        <taxon>Glomerellales</taxon>
        <taxon>Plectosphaerellaceae</taxon>
        <taxon>Plectosphaerella</taxon>
    </lineage>
</organism>
<feature type="compositionally biased region" description="Polar residues" evidence="2">
    <location>
        <begin position="51"/>
        <end position="60"/>
    </location>
</feature>
<dbReference type="GO" id="GO:0003677">
    <property type="term" value="F:DNA binding"/>
    <property type="evidence" value="ECO:0007669"/>
    <property type="project" value="InterPro"/>
</dbReference>
<dbReference type="GO" id="GO:0006351">
    <property type="term" value="P:DNA-templated transcription"/>
    <property type="evidence" value="ECO:0007669"/>
    <property type="project" value="InterPro"/>
</dbReference>
<evidence type="ECO:0000256" key="2">
    <source>
        <dbReference type="SAM" id="MobiDB-lite"/>
    </source>
</evidence>
<gene>
    <name evidence="4" type="ORF">B0T11DRAFT_67894</name>
</gene>
<evidence type="ECO:0000313" key="5">
    <source>
        <dbReference type="Proteomes" id="UP000813385"/>
    </source>
</evidence>
<accession>A0A8K0X6G4</accession>
<keyword evidence="5" id="KW-1185">Reference proteome</keyword>
<name>A0A8K0X6G4_9PEZI</name>
<dbReference type="InterPro" id="IPR007219">
    <property type="entry name" value="XnlR_reg_dom"/>
</dbReference>
<keyword evidence="1" id="KW-0539">Nucleus</keyword>
<dbReference type="SMART" id="SM00906">
    <property type="entry name" value="Fungal_trans"/>
    <property type="match status" value="1"/>
</dbReference>
<dbReference type="InterPro" id="IPR050987">
    <property type="entry name" value="AtrR-like"/>
</dbReference>
<reference evidence="4" key="1">
    <citation type="journal article" date="2021" name="Nat. Commun.">
        <title>Genetic determinants of endophytism in the Arabidopsis root mycobiome.</title>
        <authorList>
            <person name="Mesny F."/>
            <person name="Miyauchi S."/>
            <person name="Thiergart T."/>
            <person name="Pickel B."/>
            <person name="Atanasova L."/>
            <person name="Karlsson M."/>
            <person name="Huettel B."/>
            <person name="Barry K.W."/>
            <person name="Haridas S."/>
            <person name="Chen C."/>
            <person name="Bauer D."/>
            <person name="Andreopoulos W."/>
            <person name="Pangilinan J."/>
            <person name="LaButti K."/>
            <person name="Riley R."/>
            <person name="Lipzen A."/>
            <person name="Clum A."/>
            <person name="Drula E."/>
            <person name="Henrissat B."/>
            <person name="Kohler A."/>
            <person name="Grigoriev I.V."/>
            <person name="Martin F.M."/>
            <person name="Hacquard S."/>
        </authorList>
    </citation>
    <scope>NUCLEOTIDE SEQUENCE</scope>
    <source>
        <strain evidence="4">MPI-CAGE-AT-0016</strain>
    </source>
</reference>
<dbReference type="CDD" id="cd12148">
    <property type="entry name" value="fungal_TF_MHR"/>
    <property type="match status" value="1"/>
</dbReference>
<comment type="caution">
    <text evidence="4">The sequence shown here is derived from an EMBL/GenBank/DDBJ whole genome shotgun (WGS) entry which is preliminary data.</text>
</comment>
<proteinExistence type="predicted"/>
<evidence type="ECO:0000313" key="4">
    <source>
        <dbReference type="EMBL" id="KAH7368863.1"/>
    </source>
</evidence>
<feature type="domain" description="Xylanolytic transcriptional activator regulatory" evidence="3">
    <location>
        <begin position="298"/>
        <end position="371"/>
    </location>
</feature>
<protein>
    <recommendedName>
        <fullName evidence="3">Xylanolytic transcriptional activator regulatory domain-containing protein</fullName>
    </recommendedName>
</protein>
<dbReference type="OrthoDB" id="103819at2759"/>
<dbReference type="Pfam" id="PF04082">
    <property type="entry name" value="Fungal_trans"/>
    <property type="match status" value="1"/>
</dbReference>